<gene>
    <name evidence="1" type="ORF">THTE_3578</name>
</gene>
<dbReference type="AntiFam" id="ANF00015">
    <property type="entry name" value="tRNA translation"/>
</dbReference>
<proteinExistence type="predicted"/>
<dbReference type="EMBL" id="CP018477">
    <property type="protein sequence ID" value="ASV76179.1"/>
    <property type="molecule type" value="Genomic_DNA"/>
</dbReference>
<dbReference type="KEGG" id="ttf:THTE_3578"/>
<reference evidence="1 2" key="1">
    <citation type="journal article" name="Front. Microbiol.">
        <title>Sugar Metabolism of the First Thermophilic Planctomycete Thermogutta terrifontis: Comparative Genomic and Transcriptomic Approaches.</title>
        <authorList>
            <person name="Elcheninov A.G."/>
            <person name="Menzel P."/>
            <person name="Gudbergsdottir S.R."/>
            <person name="Slesarev A.I."/>
            <person name="Kadnikov V.V."/>
            <person name="Krogh A."/>
            <person name="Bonch-Osmolovskaya E.A."/>
            <person name="Peng X."/>
            <person name="Kublanov I.V."/>
        </authorList>
    </citation>
    <scope>NUCLEOTIDE SEQUENCE [LARGE SCALE GENOMIC DNA]</scope>
    <source>
        <strain evidence="1 2">R1</strain>
    </source>
</reference>
<dbReference type="Proteomes" id="UP000215086">
    <property type="component" value="Chromosome"/>
</dbReference>
<dbReference type="AlphaFoldDB" id="A0A286RJN3"/>
<accession>A0A286RJN3</accession>
<evidence type="ECO:0000313" key="2">
    <source>
        <dbReference type="Proteomes" id="UP000215086"/>
    </source>
</evidence>
<name>A0A286RJN3_9BACT</name>
<evidence type="ECO:0000313" key="1">
    <source>
        <dbReference type="EMBL" id="ASV76179.1"/>
    </source>
</evidence>
<keyword evidence="2" id="KW-1185">Reference proteome</keyword>
<protein>
    <submittedName>
        <fullName evidence="1">Uncharacterized protein</fullName>
    </submittedName>
</protein>
<sequence>MADALDSKSSGLRAVWVQLPPPALMPSAELQRTRYLSV</sequence>
<organism evidence="1 2">
    <name type="scientific">Thermogutta terrifontis</name>
    <dbReference type="NCBI Taxonomy" id="1331910"/>
    <lineage>
        <taxon>Bacteria</taxon>
        <taxon>Pseudomonadati</taxon>
        <taxon>Planctomycetota</taxon>
        <taxon>Planctomycetia</taxon>
        <taxon>Pirellulales</taxon>
        <taxon>Thermoguttaceae</taxon>
        <taxon>Thermogutta</taxon>
    </lineage>
</organism>